<dbReference type="STRING" id="4540.A0A3L6QQ49"/>
<keyword evidence="2" id="KW-1185">Reference proteome</keyword>
<dbReference type="Proteomes" id="UP000275267">
    <property type="component" value="Unassembled WGS sequence"/>
</dbReference>
<gene>
    <name evidence="1" type="ORF">C2845_PM04G11520</name>
</gene>
<keyword evidence="1" id="KW-0695">RNA-directed DNA polymerase</keyword>
<proteinExistence type="predicted"/>
<accession>A0A3L6QQ49</accession>
<sequence length="218" mass="26504">MLRKVKRKRKRKKLRRFLSLNPGEEGVEEDRERSLPPHTTHDYFKQSLTLKNQRTIDAYHYRKSEGLEYQFWCDFHRDFYTTVILRKLEAPIVIMKYIDWKYFEDMNNPSVNDVVAKCREFGLREIMAFKYNWNNEIISQFYCSYFYKASDNTIHWTTKGQHYFIDYMTFSRLLGLGSPDESRDPIHVEKKLKPDRCPFMFYSPIVAWEGKSWNLLPY</sequence>
<dbReference type="GO" id="GO:0003964">
    <property type="term" value="F:RNA-directed DNA polymerase activity"/>
    <property type="evidence" value="ECO:0007669"/>
    <property type="project" value="UniProtKB-KW"/>
</dbReference>
<dbReference type="AlphaFoldDB" id="A0A3L6QQ49"/>
<evidence type="ECO:0000313" key="1">
    <source>
        <dbReference type="EMBL" id="RLM85618.1"/>
    </source>
</evidence>
<protein>
    <submittedName>
        <fullName evidence="1">Reverse transcriptase (RNA-dependent DNA polymerase), putative</fullName>
    </submittedName>
</protein>
<dbReference type="OrthoDB" id="693433at2759"/>
<reference evidence="2" key="1">
    <citation type="journal article" date="2019" name="Nat. Commun.">
        <title>The genome of broomcorn millet.</title>
        <authorList>
            <person name="Zou C."/>
            <person name="Miki D."/>
            <person name="Li D."/>
            <person name="Tang Q."/>
            <person name="Xiao L."/>
            <person name="Rajput S."/>
            <person name="Deng P."/>
            <person name="Jia W."/>
            <person name="Huang R."/>
            <person name="Zhang M."/>
            <person name="Sun Y."/>
            <person name="Hu J."/>
            <person name="Fu X."/>
            <person name="Schnable P.S."/>
            <person name="Li F."/>
            <person name="Zhang H."/>
            <person name="Feng B."/>
            <person name="Zhu X."/>
            <person name="Liu R."/>
            <person name="Schnable J.C."/>
            <person name="Zhu J.-K."/>
            <person name="Zhang H."/>
        </authorList>
    </citation>
    <scope>NUCLEOTIDE SEQUENCE [LARGE SCALE GENOMIC DNA]</scope>
</reference>
<organism evidence="1 2">
    <name type="scientific">Panicum miliaceum</name>
    <name type="common">Proso millet</name>
    <name type="synonym">Broomcorn millet</name>
    <dbReference type="NCBI Taxonomy" id="4540"/>
    <lineage>
        <taxon>Eukaryota</taxon>
        <taxon>Viridiplantae</taxon>
        <taxon>Streptophyta</taxon>
        <taxon>Embryophyta</taxon>
        <taxon>Tracheophyta</taxon>
        <taxon>Spermatophyta</taxon>
        <taxon>Magnoliopsida</taxon>
        <taxon>Liliopsida</taxon>
        <taxon>Poales</taxon>
        <taxon>Poaceae</taxon>
        <taxon>PACMAD clade</taxon>
        <taxon>Panicoideae</taxon>
        <taxon>Panicodae</taxon>
        <taxon>Paniceae</taxon>
        <taxon>Panicinae</taxon>
        <taxon>Panicum</taxon>
        <taxon>Panicum sect. Panicum</taxon>
    </lineage>
</organism>
<comment type="caution">
    <text evidence="1">The sequence shown here is derived from an EMBL/GenBank/DDBJ whole genome shotgun (WGS) entry which is preliminary data.</text>
</comment>
<evidence type="ECO:0000313" key="2">
    <source>
        <dbReference type="Proteomes" id="UP000275267"/>
    </source>
</evidence>
<keyword evidence="1" id="KW-0808">Transferase</keyword>
<keyword evidence="1" id="KW-0548">Nucleotidyltransferase</keyword>
<dbReference type="EMBL" id="PQIB02000011">
    <property type="protein sequence ID" value="RLM85618.1"/>
    <property type="molecule type" value="Genomic_DNA"/>
</dbReference>
<name>A0A3L6QQ49_PANMI</name>